<evidence type="ECO:0000256" key="1">
    <source>
        <dbReference type="ARBA" id="ARBA00001958"/>
    </source>
</evidence>
<dbReference type="Proteomes" id="UP000015453">
    <property type="component" value="Unassembled WGS sequence"/>
</dbReference>
<keyword evidence="8 14" id="KW-0418">Kinase</keyword>
<name>S8DE44_9LAMI</name>
<keyword evidence="6" id="KW-0479">Metal-binding</keyword>
<dbReference type="EC" id="2.7.1.40" evidence="4 14"/>
<evidence type="ECO:0000256" key="2">
    <source>
        <dbReference type="ARBA" id="ARBA00004997"/>
    </source>
</evidence>
<dbReference type="InterPro" id="IPR001697">
    <property type="entry name" value="Pyr_Knase"/>
</dbReference>
<evidence type="ECO:0000313" key="17">
    <source>
        <dbReference type="EMBL" id="EPS61048.1"/>
    </source>
</evidence>
<protein>
    <recommendedName>
        <fullName evidence="4 14">Pyruvate kinase</fullName>
        <ecNumber evidence="4 14">2.7.1.40</ecNumber>
    </recommendedName>
</protein>
<evidence type="ECO:0000256" key="5">
    <source>
        <dbReference type="ARBA" id="ARBA00022679"/>
    </source>
</evidence>
<evidence type="ECO:0000256" key="8">
    <source>
        <dbReference type="ARBA" id="ARBA00022777"/>
    </source>
</evidence>
<dbReference type="UniPathway" id="UPA00109">
    <property type="reaction ID" value="UER00188"/>
</dbReference>
<evidence type="ECO:0000256" key="6">
    <source>
        <dbReference type="ARBA" id="ARBA00022723"/>
    </source>
</evidence>
<keyword evidence="5 14" id="KW-0808">Transferase</keyword>
<dbReference type="GO" id="GO:0004743">
    <property type="term" value="F:pyruvate kinase activity"/>
    <property type="evidence" value="ECO:0007669"/>
    <property type="project" value="UniProtKB-EC"/>
</dbReference>
<evidence type="ECO:0000256" key="13">
    <source>
        <dbReference type="ARBA" id="ARBA00048152"/>
    </source>
</evidence>
<dbReference type="Pfam" id="PF00224">
    <property type="entry name" value="PK"/>
    <property type="match status" value="1"/>
</dbReference>
<dbReference type="SUPFAM" id="SSF52935">
    <property type="entry name" value="PK C-terminal domain-like"/>
    <property type="match status" value="1"/>
</dbReference>
<evidence type="ECO:0000259" key="15">
    <source>
        <dbReference type="Pfam" id="PF00224"/>
    </source>
</evidence>
<dbReference type="InterPro" id="IPR015806">
    <property type="entry name" value="Pyrv_Knase_insert_dom_sf"/>
</dbReference>
<feature type="domain" description="Pyruvate kinase C-terminal" evidence="16">
    <location>
        <begin position="307"/>
        <end position="429"/>
    </location>
</feature>
<dbReference type="SUPFAM" id="SSF50800">
    <property type="entry name" value="PK beta-barrel domain-like"/>
    <property type="match status" value="1"/>
</dbReference>
<dbReference type="PRINTS" id="PR01050">
    <property type="entry name" value="PYRUVTKNASE"/>
</dbReference>
<keyword evidence="11 14" id="KW-0324">Glycolysis</keyword>
<comment type="catalytic activity">
    <reaction evidence="13 14">
        <text>pyruvate + ATP = phosphoenolpyruvate + ADP + H(+)</text>
        <dbReference type="Rhea" id="RHEA:18157"/>
        <dbReference type="ChEBI" id="CHEBI:15361"/>
        <dbReference type="ChEBI" id="CHEBI:15378"/>
        <dbReference type="ChEBI" id="CHEBI:30616"/>
        <dbReference type="ChEBI" id="CHEBI:58702"/>
        <dbReference type="ChEBI" id="CHEBI:456216"/>
        <dbReference type="EC" id="2.7.1.40"/>
    </reaction>
</comment>
<organism evidence="17 18">
    <name type="scientific">Genlisea aurea</name>
    <dbReference type="NCBI Taxonomy" id="192259"/>
    <lineage>
        <taxon>Eukaryota</taxon>
        <taxon>Viridiplantae</taxon>
        <taxon>Streptophyta</taxon>
        <taxon>Embryophyta</taxon>
        <taxon>Tracheophyta</taxon>
        <taxon>Spermatophyta</taxon>
        <taxon>Magnoliopsida</taxon>
        <taxon>eudicotyledons</taxon>
        <taxon>Gunneridae</taxon>
        <taxon>Pentapetalae</taxon>
        <taxon>asterids</taxon>
        <taxon>lamiids</taxon>
        <taxon>Lamiales</taxon>
        <taxon>Lentibulariaceae</taxon>
        <taxon>Genlisea</taxon>
    </lineage>
</organism>
<evidence type="ECO:0000256" key="10">
    <source>
        <dbReference type="ARBA" id="ARBA00022842"/>
    </source>
</evidence>
<sequence length="441" mass="48532">VMLDTIGPELLIMNKSEHSISLHEQSLVTLTPDQDKQATPESLPINFSGLSKAVKKGDEIFIGEYLFSGKETTSVRLEVSEVKDEDVICLIKNSAVLAGPLHTLHVSQIRIDLPTLTEKDKEVIGTWGVRNNIDFLSLSYTRSAKEVMHAREFLSTLAELKHVQIFAKIENVEGLTHFDEILKEADGIILSRGNLGIDLPPQKVFLYQKEALSKCNIAGKPVVVTRFVDSMTENLRPTRAEATDVANAVLDGTDAVLLGGETLRGLYPVETIATIRRICFEAKKVYNQGLFFKKSIKSTVKPMMHMESIASTAVRAATNVKASVIICFTCSGRTARLIAKYRPTMPVLSIVVPQVNDDQLQGTVTGSFEARQSLVVRGLFPILAGPPTSTGEKTKGATDEFILKLGLEHGKRVGLVRRNDRVVVCQKIRDAAVVEIIELRD</sequence>
<dbReference type="GO" id="GO:0016301">
    <property type="term" value="F:kinase activity"/>
    <property type="evidence" value="ECO:0007669"/>
    <property type="project" value="UniProtKB-KW"/>
</dbReference>
<gene>
    <name evidence="17" type="ORF">M569_13751</name>
</gene>
<keyword evidence="7" id="KW-0547">Nucleotide-binding</keyword>
<evidence type="ECO:0000256" key="9">
    <source>
        <dbReference type="ARBA" id="ARBA00022840"/>
    </source>
</evidence>
<dbReference type="InterPro" id="IPR011037">
    <property type="entry name" value="Pyrv_Knase-like_insert_dom_sf"/>
</dbReference>
<dbReference type="Gene3D" id="2.40.33.10">
    <property type="entry name" value="PK beta-barrel domain-like"/>
    <property type="match status" value="1"/>
</dbReference>
<feature type="domain" description="Pyruvate kinase barrel" evidence="15">
    <location>
        <begin position="1"/>
        <end position="272"/>
    </location>
</feature>
<dbReference type="SUPFAM" id="SSF51621">
    <property type="entry name" value="Phosphoenolpyruvate/pyruvate domain"/>
    <property type="match status" value="1"/>
</dbReference>
<dbReference type="EMBL" id="AUSU01007115">
    <property type="protein sequence ID" value="EPS61048.1"/>
    <property type="molecule type" value="Genomic_DNA"/>
</dbReference>
<dbReference type="AlphaFoldDB" id="S8DE44"/>
<dbReference type="Pfam" id="PF02887">
    <property type="entry name" value="PK_C"/>
    <property type="match status" value="1"/>
</dbReference>
<evidence type="ECO:0000256" key="3">
    <source>
        <dbReference type="ARBA" id="ARBA00008663"/>
    </source>
</evidence>
<keyword evidence="12 17" id="KW-0670">Pyruvate</keyword>
<comment type="cofactor">
    <cofactor evidence="1">
        <name>K(+)</name>
        <dbReference type="ChEBI" id="CHEBI:29103"/>
    </cofactor>
</comment>
<comment type="similarity">
    <text evidence="3 14">Belongs to the pyruvate kinase family.</text>
</comment>
<dbReference type="InterPro" id="IPR015813">
    <property type="entry name" value="Pyrv/PenolPyrv_kinase-like_dom"/>
</dbReference>
<evidence type="ECO:0000256" key="14">
    <source>
        <dbReference type="RuleBase" id="RU000504"/>
    </source>
</evidence>
<evidence type="ECO:0000256" key="7">
    <source>
        <dbReference type="ARBA" id="ARBA00022741"/>
    </source>
</evidence>
<dbReference type="GO" id="GO:0030955">
    <property type="term" value="F:potassium ion binding"/>
    <property type="evidence" value="ECO:0007669"/>
    <property type="project" value="InterPro"/>
</dbReference>
<dbReference type="FunFam" id="2.40.33.10:FF:000004">
    <property type="entry name" value="Pyruvate kinase"/>
    <property type="match status" value="1"/>
</dbReference>
<evidence type="ECO:0000259" key="16">
    <source>
        <dbReference type="Pfam" id="PF02887"/>
    </source>
</evidence>
<dbReference type="GO" id="GO:0005524">
    <property type="term" value="F:ATP binding"/>
    <property type="evidence" value="ECO:0007669"/>
    <property type="project" value="UniProtKB-KW"/>
</dbReference>
<dbReference type="OrthoDB" id="108365at2759"/>
<dbReference type="PANTHER" id="PTHR11817">
    <property type="entry name" value="PYRUVATE KINASE"/>
    <property type="match status" value="1"/>
</dbReference>
<dbReference type="InterPro" id="IPR040442">
    <property type="entry name" value="Pyrv_kinase-like_dom_sf"/>
</dbReference>
<comment type="caution">
    <text evidence="17">The sequence shown here is derived from an EMBL/GenBank/DDBJ whole genome shotgun (WGS) entry which is preliminary data.</text>
</comment>
<dbReference type="GO" id="GO:0000287">
    <property type="term" value="F:magnesium ion binding"/>
    <property type="evidence" value="ECO:0007669"/>
    <property type="project" value="InterPro"/>
</dbReference>
<evidence type="ECO:0000313" key="18">
    <source>
        <dbReference type="Proteomes" id="UP000015453"/>
    </source>
</evidence>
<dbReference type="Gene3D" id="3.20.20.60">
    <property type="entry name" value="Phosphoenolpyruvate-binding domains"/>
    <property type="match status" value="1"/>
</dbReference>
<keyword evidence="10 14" id="KW-0460">Magnesium</keyword>
<dbReference type="InterPro" id="IPR015793">
    <property type="entry name" value="Pyrv_Knase_brl"/>
</dbReference>
<evidence type="ECO:0000256" key="12">
    <source>
        <dbReference type="ARBA" id="ARBA00023317"/>
    </source>
</evidence>
<keyword evidence="18" id="KW-1185">Reference proteome</keyword>
<keyword evidence="9" id="KW-0067">ATP-binding</keyword>
<dbReference type="InterPro" id="IPR036918">
    <property type="entry name" value="Pyrv_Knase_C_sf"/>
</dbReference>
<feature type="non-terminal residue" evidence="17">
    <location>
        <position position="1"/>
    </location>
</feature>
<proteinExistence type="inferred from homology"/>
<evidence type="ECO:0000256" key="4">
    <source>
        <dbReference type="ARBA" id="ARBA00012142"/>
    </source>
</evidence>
<comment type="pathway">
    <text evidence="2 14">Carbohydrate degradation; glycolysis; pyruvate from D-glyceraldehyde 3-phosphate: step 5/5.</text>
</comment>
<evidence type="ECO:0000256" key="11">
    <source>
        <dbReference type="ARBA" id="ARBA00023152"/>
    </source>
</evidence>
<dbReference type="InterPro" id="IPR015795">
    <property type="entry name" value="Pyrv_Knase_C"/>
</dbReference>
<accession>S8DE44</accession>
<dbReference type="Gene3D" id="3.40.1380.20">
    <property type="entry name" value="Pyruvate kinase, C-terminal domain"/>
    <property type="match status" value="1"/>
</dbReference>
<reference evidence="17 18" key="1">
    <citation type="journal article" date="2013" name="BMC Genomics">
        <title>The miniature genome of a carnivorous plant Genlisea aurea contains a low number of genes and short non-coding sequences.</title>
        <authorList>
            <person name="Leushkin E.V."/>
            <person name="Sutormin R.A."/>
            <person name="Nabieva E.R."/>
            <person name="Penin A.A."/>
            <person name="Kondrashov A.S."/>
            <person name="Logacheva M.D."/>
        </authorList>
    </citation>
    <scope>NUCLEOTIDE SEQUENCE [LARGE SCALE GENOMIC DNA]</scope>
</reference>